<dbReference type="AlphaFoldDB" id="A0A5N6IWQ0"/>
<name>A0A5N6IWQ0_9EURO</name>
<keyword evidence="4" id="KW-0560">Oxidoreductase</keyword>
<dbReference type="InterPro" id="IPR000415">
    <property type="entry name" value="Nitroreductase-like"/>
</dbReference>
<organism evidence="6 7">
    <name type="scientific">Aspergillus minisclerotigenes</name>
    <dbReference type="NCBI Taxonomy" id="656917"/>
    <lineage>
        <taxon>Eukaryota</taxon>
        <taxon>Fungi</taxon>
        <taxon>Dikarya</taxon>
        <taxon>Ascomycota</taxon>
        <taxon>Pezizomycotina</taxon>
        <taxon>Eurotiomycetes</taxon>
        <taxon>Eurotiomycetidae</taxon>
        <taxon>Eurotiales</taxon>
        <taxon>Aspergillaceae</taxon>
        <taxon>Aspergillus</taxon>
        <taxon>Aspergillus subgen. Circumdati</taxon>
    </lineage>
</organism>
<evidence type="ECO:0000256" key="3">
    <source>
        <dbReference type="ARBA" id="ARBA00022643"/>
    </source>
</evidence>
<dbReference type="GO" id="GO:0016491">
    <property type="term" value="F:oxidoreductase activity"/>
    <property type="evidence" value="ECO:0007669"/>
    <property type="project" value="UniProtKB-KW"/>
</dbReference>
<dbReference type="Pfam" id="PF00881">
    <property type="entry name" value="Nitroreductase"/>
    <property type="match status" value="1"/>
</dbReference>
<reference evidence="6 7" key="1">
    <citation type="submission" date="2019-04" db="EMBL/GenBank/DDBJ databases">
        <title>Fungal friends and foes A comparative genomics study of 23 Aspergillus species from section Flavi.</title>
        <authorList>
            <consortium name="DOE Joint Genome Institute"/>
            <person name="Kjaerbolling I."/>
            <person name="Vesth T.C."/>
            <person name="Frisvad J.C."/>
            <person name="Nybo J.L."/>
            <person name="Theobald S."/>
            <person name="Kildgaard S."/>
            <person name="Petersen T.I."/>
            <person name="Kuo A."/>
            <person name="Sato A."/>
            <person name="Lyhne E.K."/>
            <person name="Kogle M.E."/>
            <person name="Wiebenga A."/>
            <person name="Kun R.S."/>
            <person name="Lubbers R.J."/>
            <person name="Makela M.R."/>
            <person name="Barry K."/>
            <person name="Chovatia M."/>
            <person name="Clum A."/>
            <person name="Daum C."/>
            <person name="Haridas S."/>
            <person name="He G."/>
            <person name="LaButti K."/>
            <person name="Lipzen A."/>
            <person name="Mondo S."/>
            <person name="Pangilinan J."/>
            <person name="Riley R."/>
            <person name="Salamov A."/>
            <person name="Simmons B.A."/>
            <person name="Magnuson J.K."/>
            <person name="Henrissat B."/>
            <person name="Mortensen U.H."/>
            <person name="Larsen T.O."/>
            <person name="De vries R.P."/>
            <person name="Grigoriev I.V."/>
            <person name="Machida M."/>
            <person name="Baker S.E."/>
            <person name="Andersen M.R."/>
        </authorList>
    </citation>
    <scope>NUCLEOTIDE SEQUENCE [LARGE SCALE GENOMIC DNA]</scope>
    <source>
        <strain evidence="6 7">CBS 117635</strain>
    </source>
</reference>
<evidence type="ECO:0000256" key="4">
    <source>
        <dbReference type="ARBA" id="ARBA00023002"/>
    </source>
</evidence>
<dbReference type="InterPro" id="IPR016446">
    <property type="entry name" value="Flavin_OxRdtase_Frp"/>
</dbReference>
<dbReference type="Gene3D" id="3.40.109.10">
    <property type="entry name" value="NADH Oxidase"/>
    <property type="match status" value="1"/>
</dbReference>
<evidence type="ECO:0000259" key="5">
    <source>
        <dbReference type="Pfam" id="PF00881"/>
    </source>
</evidence>
<keyword evidence="2" id="KW-0285">Flavoprotein</keyword>
<dbReference type="PIRSF" id="PIRSF005426">
    <property type="entry name" value="Frp"/>
    <property type="match status" value="1"/>
</dbReference>
<evidence type="ECO:0000256" key="2">
    <source>
        <dbReference type="ARBA" id="ARBA00022630"/>
    </source>
</evidence>
<dbReference type="CDD" id="cd02146">
    <property type="entry name" value="NfsA-like"/>
    <property type="match status" value="1"/>
</dbReference>
<keyword evidence="3" id="KW-0288">FMN</keyword>
<dbReference type="InterPro" id="IPR029479">
    <property type="entry name" value="Nitroreductase"/>
</dbReference>
<feature type="domain" description="Nitroreductase" evidence="5">
    <location>
        <begin position="39"/>
        <end position="196"/>
    </location>
</feature>
<dbReference type="PANTHER" id="PTHR43425">
    <property type="entry name" value="OXYGEN-INSENSITIVE NADPH NITROREDUCTASE"/>
    <property type="match status" value="1"/>
</dbReference>
<accession>A0A5N6IWQ0</accession>
<dbReference type="Proteomes" id="UP000326289">
    <property type="component" value="Unassembled WGS sequence"/>
</dbReference>
<evidence type="ECO:0000256" key="1">
    <source>
        <dbReference type="ARBA" id="ARBA00008366"/>
    </source>
</evidence>
<evidence type="ECO:0000313" key="7">
    <source>
        <dbReference type="Proteomes" id="UP000326289"/>
    </source>
</evidence>
<keyword evidence="7" id="KW-1185">Reference proteome</keyword>
<gene>
    <name evidence="6" type="ORF">BDV30DRAFT_250653</name>
</gene>
<evidence type="ECO:0000313" key="6">
    <source>
        <dbReference type="EMBL" id="KAB8270360.1"/>
    </source>
</evidence>
<comment type="similarity">
    <text evidence="1">Belongs to the flavin oxidoreductase frp family.</text>
</comment>
<proteinExistence type="inferred from homology"/>
<sequence length="285" mass="31602">MSATITSLVEERYRDSQSSTFPLPTNPCSPLPGALETILSHKSCRAFLRDKPLPKGMLETLLTAAQSGSTSSLFQTWDVIAIQDPEHKAKVAALAGDQEFIRQAPLFLAFCPNLRRLNNLAKQYDQQPARAIENMDMFIMSTIDAAIAGQTVAIAAESLGLGICYVGALRNNAEQICQLLDLPPLTWGVFGMAIGYPNTGDRLSGKQIKPRLPMREIVHMERWSEEGQKENVASYDQSLGTFYENELKFGRKGWAEFVAGKVAPHEQDGRERIREVIEGQGFKLE</sequence>
<protein>
    <submittedName>
        <fullName evidence="6">Nitroreductase-like protein</fullName>
    </submittedName>
</protein>
<dbReference type="PANTHER" id="PTHR43425:SF2">
    <property type="entry name" value="OXYGEN-INSENSITIVE NADPH NITROREDUCTASE"/>
    <property type="match status" value="1"/>
</dbReference>
<dbReference type="EMBL" id="ML732831">
    <property type="protein sequence ID" value="KAB8270360.1"/>
    <property type="molecule type" value="Genomic_DNA"/>
</dbReference>
<dbReference type="SUPFAM" id="SSF55469">
    <property type="entry name" value="FMN-dependent nitroreductase-like"/>
    <property type="match status" value="1"/>
</dbReference>